<dbReference type="OrthoDB" id="4981521at2"/>
<name>A0A099J5N4_9MICO</name>
<evidence type="ECO:0000313" key="1">
    <source>
        <dbReference type="EMBL" id="KGJ72773.1"/>
    </source>
</evidence>
<dbReference type="EMBL" id="JACHBQ010000001">
    <property type="protein sequence ID" value="MBB5643228.1"/>
    <property type="molecule type" value="Genomic_DNA"/>
</dbReference>
<dbReference type="Proteomes" id="UP000029864">
    <property type="component" value="Unassembled WGS sequence"/>
</dbReference>
<dbReference type="RefSeq" id="WP_035837218.1">
    <property type="nucleotide sequence ID" value="NZ_JACHBQ010000001.1"/>
</dbReference>
<keyword evidence="3" id="KW-1185">Reference proteome</keyword>
<evidence type="ECO:0000313" key="2">
    <source>
        <dbReference type="EMBL" id="MBB5643228.1"/>
    </source>
</evidence>
<gene>
    <name evidence="2" type="ORF">BJ997_003776</name>
    <name evidence="1" type="ORF">GY21_13255</name>
</gene>
<proteinExistence type="predicted"/>
<dbReference type="AlphaFoldDB" id="A0A099J5N4"/>
<organism evidence="1 3">
    <name type="scientific">Cryobacterium roopkundense</name>
    <dbReference type="NCBI Taxonomy" id="1001240"/>
    <lineage>
        <taxon>Bacteria</taxon>
        <taxon>Bacillati</taxon>
        <taxon>Actinomycetota</taxon>
        <taxon>Actinomycetes</taxon>
        <taxon>Micrococcales</taxon>
        <taxon>Microbacteriaceae</taxon>
        <taxon>Cryobacterium</taxon>
    </lineage>
</organism>
<comment type="caution">
    <text evidence="1">The sequence shown here is derived from an EMBL/GenBank/DDBJ whole genome shotgun (WGS) entry which is preliminary data.</text>
</comment>
<evidence type="ECO:0000313" key="3">
    <source>
        <dbReference type="Proteomes" id="UP000029864"/>
    </source>
</evidence>
<evidence type="ECO:0000313" key="4">
    <source>
        <dbReference type="Proteomes" id="UP000561726"/>
    </source>
</evidence>
<reference evidence="2 4" key="2">
    <citation type="submission" date="2020-08" db="EMBL/GenBank/DDBJ databases">
        <title>Sequencing the genomes of 1000 actinobacteria strains.</title>
        <authorList>
            <person name="Klenk H.-P."/>
        </authorList>
    </citation>
    <scope>NUCLEOTIDE SEQUENCE [LARGE SCALE GENOMIC DNA]</scope>
    <source>
        <strain evidence="2 4">DSM 21065</strain>
    </source>
</reference>
<dbReference type="EMBL" id="JPXF01000056">
    <property type="protein sequence ID" value="KGJ72773.1"/>
    <property type="molecule type" value="Genomic_DNA"/>
</dbReference>
<protein>
    <submittedName>
        <fullName evidence="1">Uncharacterized protein</fullName>
    </submittedName>
</protein>
<reference evidence="1 3" key="1">
    <citation type="submission" date="2014-08" db="EMBL/GenBank/DDBJ databases">
        <authorList>
            <person name="Sisinthy S."/>
        </authorList>
    </citation>
    <scope>NUCLEOTIDE SEQUENCE [LARGE SCALE GENOMIC DNA]</scope>
    <source>
        <strain evidence="1 3">RuG17</strain>
    </source>
</reference>
<sequence>MTHPYALHVDLLAPCFCCQARQPFHFTSASDQAVCSFCVRHLGAEKAERRDSDHLRLWTELFNDEQEMHRSYVAATKATIAERDAAIVELTTHVGQLAALVAGHFDATPTDGVRGLLENDLIKRAERKTELASRQIDWAMAVIWRIGALHHDDAENPGHCVCGRALGSCAEGLAIDPVRTAMNDWGKKNVQLLRNGKRNGLPADHPAVIGERTR</sequence>
<dbReference type="Proteomes" id="UP000561726">
    <property type="component" value="Unassembled WGS sequence"/>
</dbReference>
<accession>A0A099J5N4</accession>